<gene>
    <name evidence="1" type="ORF">HPB48_004326</name>
</gene>
<dbReference type="Proteomes" id="UP000821853">
    <property type="component" value="Chromosome 2"/>
</dbReference>
<comment type="caution">
    <text evidence="1">The sequence shown here is derived from an EMBL/GenBank/DDBJ whole genome shotgun (WGS) entry which is preliminary data.</text>
</comment>
<dbReference type="EMBL" id="JABSTR010000004">
    <property type="protein sequence ID" value="KAH9368827.1"/>
    <property type="molecule type" value="Genomic_DNA"/>
</dbReference>
<reference evidence="1 2" key="1">
    <citation type="journal article" date="2020" name="Cell">
        <title>Large-Scale Comparative Analyses of Tick Genomes Elucidate Their Genetic Diversity and Vector Capacities.</title>
        <authorList>
            <consortium name="Tick Genome and Microbiome Consortium (TIGMIC)"/>
            <person name="Jia N."/>
            <person name="Wang J."/>
            <person name="Shi W."/>
            <person name="Du L."/>
            <person name="Sun Y."/>
            <person name="Zhan W."/>
            <person name="Jiang J.F."/>
            <person name="Wang Q."/>
            <person name="Zhang B."/>
            <person name="Ji P."/>
            <person name="Bell-Sakyi L."/>
            <person name="Cui X.M."/>
            <person name="Yuan T.T."/>
            <person name="Jiang B.G."/>
            <person name="Yang W.F."/>
            <person name="Lam T.T."/>
            <person name="Chang Q.C."/>
            <person name="Ding S.J."/>
            <person name="Wang X.J."/>
            <person name="Zhu J.G."/>
            <person name="Ruan X.D."/>
            <person name="Zhao L."/>
            <person name="Wei J.T."/>
            <person name="Ye R.Z."/>
            <person name="Que T.C."/>
            <person name="Du C.H."/>
            <person name="Zhou Y.H."/>
            <person name="Cheng J.X."/>
            <person name="Dai P.F."/>
            <person name="Guo W.B."/>
            <person name="Han X.H."/>
            <person name="Huang E.J."/>
            <person name="Li L.F."/>
            <person name="Wei W."/>
            <person name="Gao Y.C."/>
            <person name="Liu J.Z."/>
            <person name="Shao H.Z."/>
            <person name="Wang X."/>
            <person name="Wang C.C."/>
            <person name="Yang T.C."/>
            <person name="Huo Q.B."/>
            <person name="Li W."/>
            <person name="Chen H.Y."/>
            <person name="Chen S.E."/>
            <person name="Zhou L.G."/>
            <person name="Ni X.B."/>
            <person name="Tian J.H."/>
            <person name="Sheng Y."/>
            <person name="Liu T."/>
            <person name="Pan Y.S."/>
            <person name="Xia L.Y."/>
            <person name="Li J."/>
            <person name="Zhao F."/>
            <person name="Cao W.C."/>
        </authorList>
    </citation>
    <scope>NUCLEOTIDE SEQUENCE [LARGE SCALE GENOMIC DNA]</scope>
    <source>
        <strain evidence="1">HaeL-2018</strain>
    </source>
</reference>
<sequence>MRHHEYEETCSDLLNIYNEVLGLAGGEVSLPCGSSQFPGLAPDDEPILVLWFREGSATPILSADARRGGGLANAKQLQIKVVLPSHTCEVAAYYRRYPNYFILFWGVFVAEKASTELLSKGARQK</sequence>
<dbReference type="VEuPathDB" id="VectorBase:HLOH_043069"/>
<accession>A0A9J6G1B0</accession>
<proteinExistence type="predicted"/>
<name>A0A9J6G1B0_HAELO</name>
<dbReference type="OrthoDB" id="8825892at2759"/>
<dbReference type="AlphaFoldDB" id="A0A9J6G1B0"/>
<evidence type="ECO:0000313" key="2">
    <source>
        <dbReference type="Proteomes" id="UP000821853"/>
    </source>
</evidence>
<organism evidence="1 2">
    <name type="scientific">Haemaphysalis longicornis</name>
    <name type="common">Bush tick</name>
    <dbReference type="NCBI Taxonomy" id="44386"/>
    <lineage>
        <taxon>Eukaryota</taxon>
        <taxon>Metazoa</taxon>
        <taxon>Ecdysozoa</taxon>
        <taxon>Arthropoda</taxon>
        <taxon>Chelicerata</taxon>
        <taxon>Arachnida</taxon>
        <taxon>Acari</taxon>
        <taxon>Parasitiformes</taxon>
        <taxon>Ixodida</taxon>
        <taxon>Ixodoidea</taxon>
        <taxon>Ixodidae</taxon>
        <taxon>Haemaphysalinae</taxon>
        <taxon>Haemaphysalis</taxon>
    </lineage>
</organism>
<evidence type="ECO:0000313" key="1">
    <source>
        <dbReference type="EMBL" id="KAH9368827.1"/>
    </source>
</evidence>
<keyword evidence="2" id="KW-1185">Reference proteome</keyword>
<protein>
    <submittedName>
        <fullName evidence="1">Uncharacterized protein</fullName>
    </submittedName>
</protein>